<dbReference type="GO" id="GO:0016020">
    <property type="term" value="C:membrane"/>
    <property type="evidence" value="ECO:0007669"/>
    <property type="project" value="UniProtKB-SubCell"/>
</dbReference>
<evidence type="ECO:0000313" key="7">
    <source>
        <dbReference type="EMBL" id="TYT74463.1"/>
    </source>
</evidence>
<organism evidence="7 8">
    <name type="scientific">Desulfobotulus mexicanus</name>
    <dbReference type="NCBI Taxonomy" id="2586642"/>
    <lineage>
        <taxon>Bacteria</taxon>
        <taxon>Pseudomonadati</taxon>
        <taxon>Thermodesulfobacteriota</taxon>
        <taxon>Desulfobacteria</taxon>
        <taxon>Desulfobacterales</taxon>
        <taxon>Desulfobacteraceae</taxon>
        <taxon>Desulfobotulus</taxon>
    </lineage>
</organism>
<evidence type="ECO:0000256" key="5">
    <source>
        <dbReference type="ARBA" id="ARBA00023136"/>
    </source>
</evidence>
<comment type="caution">
    <text evidence="7">The sequence shown here is derived from an EMBL/GenBank/DDBJ whole genome shotgun (WGS) entry which is preliminary data.</text>
</comment>
<dbReference type="InterPro" id="IPR045063">
    <property type="entry name" value="Dynamin_N"/>
</dbReference>
<evidence type="ECO:0000256" key="3">
    <source>
        <dbReference type="ARBA" id="ARBA00022801"/>
    </source>
</evidence>
<keyword evidence="4" id="KW-0342">GTP-binding</keyword>
<dbReference type="Proteomes" id="UP000321899">
    <property type="component" value="Unassembled WGS sequence"/>
</dbReference>
<proteinExistence type="predicted"/>
<evidence type="ECO:0000256" key="4">
    <source>
        <dbReference type="ARBA" id="ARBA00023134"/>
    </source>
</evidence>
<dbReference type="InterPro" id="IPR027417">
    <property type="entry name" value="P-loop_NTPase"/>
</dbReference>
<dbReference type="SUPFAM" id="SSF52540">
    <property type="entry name" value="P-loop containing nucleoside triphosphate hydrolases"/>
    <property type="match status" value="1"/>
</dbReference>
<comment type="subcellular location">
    <subcellularLocation>
        <location evidence="1">Membrane</location>
    </subcellularLocation>
</comment>
<keyword evidence="2" id="KW-0547">Nucleotide-binding</keyword>
<dbReference type="PANTHER" id="PTHR10465:SF0">
    <property type="entry name" value="SARCALUMENIN"/>
    <property type="match status" value="1"/>
</dbReference>
<dbReference type="GO" id="GO:0005525">
    <property type="term" value="F:GTP binding"/>
    <property type="evidence" value="ECO:0007669"/>
    <property type="project" value="UniProtKB-KW"/>
</dbReference>
<dbReference type="InterPro" id="IPR027094">
    <property type="entry name" value="Mitofusin_fam"/>
</dbReference>
<dbReference type="RefSeq" id="WP_139448780.1">
    <property type="nucleotide sequence ID" value="NZ_VDMB01000011.1"/>
</dbReference>
<protein>
    <recommendedName>
        <fullName evidence="6">Dynamin N-terminal domain-containing protein</fullName>
    </recommendedName>
</protein>
<name>A0A5S5MFG8_9BACT</name>
<reference evidence="7 8" key="1">
    <citation type="submission" date="2019-06" db="EMBL/GenBank/DDBJ databases">
        <title>Desulfobotulus mexicanus sp. nov., a novel sulfate-reducing bacterium isolated from the sediment of an alkaline crater lake in Mexico.</title>
        <authorList>
            <person name="Hirschler-Rea A."/>
        </authorList>
    </citation>
    <scope>NUCLEOTIDE SEQUENCE [LARGE SCALE GENOMIC DNA]</scope>
    <source>
        <strain evidence="7 8">PAR22N</strain>
    </source>
</reference>
<gene>
    <name evidence="7" type="ORF">FIM25_09935</name>
</gene>
<dbReference type="GO" id="GO:0003924">
    <property type="term" value="F:GTPase activity"/>
    <property type="evidence" value="ECO:0007669"/>
    <property type="project" value="InterPro"/>
</dbReference>
<keyword evidence="5" id="KW-0472">Membrane</keyword>
<dbReference type="PANTHER" id="PTHR10465">
    <property type="entry name" value="TRANSMEMBRANE GTPASE FZO1"/>
    <property type="match status" value="1"/>
</dbReference>
<dbReference type="Gene3D" id="3.40.50.300">
    <property type="entry name" value="P-loop containing nucleotide triphosphate hydrolases"/>
    <property type="match status" value="1"/>
</dbReference>
<evidence type="ECO:0000256" key="1">
    <source>
        <dbReference type="ARBA" id="ARBA00004370"/>
    </source>
</evidence>
<evidence type="ECO:0000259" key="6">
    <source>
        <dbReference type="Pfam" id="PF00350"/>
    </source>
</evidence>
<sequence length="524" mass="59940">MNELSLEKRYELVCNAITRPETEGKTAASLSSMEKALDEEMLKITRHHSPPDFVHLYFNFRKEFDRFREFARFPELSTKNTVGFGGAFSAGKSTLINALLDKKALLPAETDPTTTVPVYLMQGEEEKVHAINLFGHSMDLSTDDFVVLTHDFEKEYGRPLGHMLKSAHIALPEFAWDNLALLDTPGYSNAEDTASQESTDAKVARSQLNGASFIVWVVSAKAGTIPENDLRFIATLRPETPKLFVVSRADYVPEEDIQAIVDLVRKTLQSRGIAFVDVVPYSSKKKKRYPKEAITTHFDRWNQSPAEVLFARNFKVLFAHFIRYLDERRRDTERSLNRLNRILAISEESDITEDVKELKTRTIDAHKMLVDEKKTLLELSARFFRELKDVGDLVGIKMPEPSEMDLLEGEGIILLDMLLEIKKERGKKDRDMARFFLPLQADAESEEIPYMIHRRARTLQSTLKDTLPDGRIVYMEDLLQRRGKSLQGIFKESIPTKGLPEKLPGLTLRRGPEYRALIQEFNNL</sequence>
<keyword evidence="8" id="KW-1185">Reference proteome</keyword>
<dbReference type="OrthoDB" id="1100581at2"/>
<feature type="domain" description="Dynamin N-terminal" evidence="6">
    <location>
        <begin position="85"/>
        <end position="246"/>
    </location>
</feature>
<dbReference type="AlphaFoldDB" id="A0A5S5MFG8"/>
<dbReference type="Pfam" id="PF00350">
    <property type="entry name" value="Dynamin_N"/>
    <property type="match status" value="1"/>
</dbReference>
<keyword evidence="3" id="KW-0378">Hydrolase</keyword>
<accession>A0A5S5MFG8</accession>
<dbReference type="EMBL" id="VDMB01000011">
    <property type="protein sequence ID" value="TYT74463.1"/>
    <property type="molecule type" value="Genomic_DNA"/>
</dbReference>
<evidence type="ECO:0000313" key="8">
    <source>
        <dbReference type="Proteomes" id="UP000321899"/>
    </source>
</evidence>
<evidence type="ECO:0000256" key="2">
    <source>
        <dbReference type="ARBA" id="ARBA00022741"/>
    </source>
</evidence>